<reference evidence="2" key="1">
    <citation type="submission" date="2022-11" db="UniProtKB">
        <authorList>
            <consortium name="WormBaseParasite"/>
        </authorList>
    </citation>
    <scope>IDENTIFICATION</scope>
</reference>
<keyword evidence="1" id="KW-1185">Reference proteome</keyword>
<organism evidence="1 2">
    <name type="scientific">Meloidogyne incognita</name>
    <name type="common">Southern root-knot nematode worm</name>
    <name type="synonym">Oxyuris incognita</name>
    <dbReference type="NCBI Taxonomy" id="6306"/>
    <lineage>
        <taxon>Eukaryota</taxon>
        <taxon>Metazoa</taxon>
        <taxon>Ecdysozoa</taxon>
        <taxon>Nematoda</taxon>
        <taxon>Chromadorea</taxon>
        <taxon>Rhabditida</taxon>
        <taxon>Tylenchina</taxon>
        <taxon>Tylenchomorpha</taxon>
        <taxon>Tylenchoidea</taxon>
        <taxon>Meloidogynidae</taxon>
        <taxon>Meloidogyninae</taxon>
        <taxon>Meloidogyne</taxon>
        <taxon>Meloidogyne incognita group</taxon>
    </lineage>
</organism>
<sequence length="59" mass="7057">MELQIFLKIIFLYAVELEERLKIKKLQVVPLLFSDVLQQLSEERNLHARIHLIEINNTI</sequence>
<dbReference type="WBParaSite" id="Minc3s04523g36470">
    <property type="protein sequence ID" value="Minc3s04523g36470"/>
    <property type="gene ID" value="Minc3s04523g36470"/>
</dbReference>
<dbReference type="AlphaFoldDB" id="A0A914N8E2"/>
<protein>
    <submittedName>
        <fullName evidence="2">Candidate secreted effector</fullName>
    </submittedName>
</protein>
<dbReference type="Proteomes" id="UP000887563">
    <property type="component" value="Unplaced"/>
</dbReference>
<proteinExistence type="predicted"/>
<evidence type="ECO:0000313" key="2">
    <source>
        <dbReference type="WBParaSite" id="Minc3s04523g36470"/>
    </source>
</evidence>
<name>A0A914N8E2_MELIC</name>
<accession>A0A914N8E2</accession>
<evidence type="ECO:0000313" key="1">
    <source>
        <dbReference type="Proteomes" id="UP000887563"/>
    </source>
</evidence>